<accession>A0A0F9W8D5</accession>
<comment type="caution">
    <text evidence="1">The sequence shown here is derived from an EMBL/GenBank/DDBJ whole genome shotgun (WGS) entry which is preliminary data.</text>
</comment>
<protein>
    <submittedName>
        <fullName evidence="1">Uncharacterized protein</fullName>
    </submittedName>
</protein>
<dbReference type="AlphaFoldDB" id="A0A0F9W8D5"/>
<organism evidence="1">
    <name type="scientific">marine sediment metagenome</name>
    <dbReference type="NCBI Taxonomy" id="412755"/>
    <lineage>
        <taxon>unclassified sequences</taxon>
        <taxon>metagenomes</taxon>
        <taxon>ecological metagenomes</taxon>
    </lineage>
</organism>
<dbReference type="EMBL" id="LAZR01000329">
    <property type="protein sequence ID" value="KKN74303.1"/>
    <property type="molecule type" value="Genomic_DNA"/>
</dbReference>
<gene>
    <name evidence="1" type="ORF">LCGC14_0392420</name>
</gene>
<evidence type="ECO:0000313" key="1">
    <source>
        <dbReference type="EMBL" id="KKN74303.1"/>
    </source>
</evidence>
<sequence length="520" mass="54085">MSGGGFIGPGGTGAVQVLDWKEAVETVSTANIALTGEQTLNGLLTSVSRVGVTGQTDPTENSIYVSAVGAWVRAADADTDAKVTNGLAFAVGDSGSTLAGNIYILTTPDPITLGVTSLTFSELTALPTHATSHENGGADEINVDGLSGELADPQPASLATLLDLDSVGDLVFTKVGPPGATQDSAAGWVLGDHIYDVTPFPDDGHAAVDVSIGAAIWRKFTGLLAGKDIIVTADITDDNVTDAKLAEMPTRTIKGNDDAATANPQNLTVAEVKAMLGFPPQHINGLELAFNTVSTVDISVGECRDSTDAFDIVTGGVLTANLALSGAANRLDTGAEAADTWYAVHIIDGDVPVVASLLSLSATAPTLPATYTRFRHVGWVRNNSSSNILEFIMVGADRERIIEYQNVTRVNLRVLNNGSATAMTTVALNTLVPPTAQKALMNGLALNTSDDRNWAIAHGDSTLAQGDQPRRFGMNKDAGGFDLGGIPFDILVNASQEVVYGVSNSNVDLDLFDLGYYLVL</sequence>
<name>A0A0F9W8D5_9ZZZZ</name>
<proteinExistence type="predicted"/>
<reference evidence="1" key="1">
    <citation type="journal article" date="2015" name="Nature">
        <title>Complex archaea that bridge the gap between prokaryotes and eukaryotes.</title>
        <authorList>
            <person name="Spang A."/>
            <person name="Saw J.H."/>
            <person name="Jorgensen S.L."/>
            <person name="Zaremba-Niedzwiedzka K."/>
            <person name="Martijn J."/>
            <person name="Lind A.E."/>
            <person name="van Eijk R."/>
            <person name="Schleper C."/>
            <person name="Guy L."/>
            <person name="Ettema T.J."/>
        </authorList>
    </citation>
    <scope>NUCLEOTIDE SEQUENCE</scope>
</reference>